<dbReference type="InterPro" id="IPR007835">
    <property type="entry name" value="MOFRL"/>
</dbReference>
<sequence length="468" mass="50491">MYIRNRDSLLSRGDVKARATLLDAVEYMLESCNARNLIKSAVRVEDATTTADVSDHTYLIINSERIDISKYRAVYVIGCGKAALDMAHAIDEILADRIASGIIIIPDYVECSSSKIGDGRITVLKGTHPIPSKSSIDATERMLDLARDASSDDLLLFLVSGGCSSLLVKPYNITLEEKQEVTMLLLNSGARIDEINAVRKHLSQVKGGRFVEMLRSDLISIIISDVPCNRLDTIASGLTAADSTTFRDAMLVMKKYKIWDKVSKNVNKVIEDGVAGIIRETPKPGNVIFNRVRNFIVADNAYACMKVKEYFSEMGIDARILSTKIHGEAREIGSFIASLAYEVANHARPFSKPVAMIAGGEAHVKVTGSGRGGRNQELALSALISARMLGPMDWAMLTIGTDGIDGNSSNAGAIIDRETLSSAFAIGLDMDSYLACNDSAGFFDAVGDSIITGPTGTNLNGVIIVLVI</sequence>
<protein>
    <submittedName>
        <fullName evidence="3">Putative Glycerate 2-kinase</fullName>
        <ecNumber evidence="3">2.7.1.165</ecNumber>
    </submittedName>
</protein>
<feature type="domain" description="MOFRL" evidence="1">
    <location>
        <begin position="355"/>
        <end position="460"/>
    </location>
</feature>
<dbReference type="PANTHER" id="PTHR12227:SF0">
    <property type="entry name" value="GLYCERATE KINASE"/>
    <property type="match status" value="1"/>
</dbReference>
<organism evidence="3 4">
    <name type="scientific">Candidatus Nitrosocaldus cavascurensis</name>
    <dbReference type="NCBI Taxonomy" id="2058097"/>
    <lineage>
        <taxon>Archaea</taxon>
        <taxon>Nitrososphaerota</taxon>
        <taxon>Nitrososphaeria</taxon>
        <taxon>Candidatus Nitrosocaldales</taxon>
        <taxon>Candidatus Nitrosocaldaceae</taxon>
        <taxon>Candidatus Nitrosocaldus</taxon>
    </lineage>
</organism>
<dbReference type="PANTHER" id="PTHR12227">
    <property type="entry name" value="GLYCERATE KINASE"/>
    <property type="match status" value="1"/>
</dbReference>
<keyword evidence="3" id="KW-0418">Kinase</keyword>
<dbReference type="InterPro" id="IPR037035">
    <property type="entry name" value="GK-like_C_sf"/>
</dbReference>
<keyword evidence="4" id="KW-1185">Reference proteome</keyword>
<dbReference type="GO" id="GO:0008887">
    <property type="term" value="F:glycerate kinase activity"/>
    <property type="evidence" value="ECO:0007669"/>
    <property type="project" value="InterPro"/>
</dbReference>
<evidence type="ECO:0000259" key="1">
    <source>
        <dbReference type="Pfam" id="PF05161"/>
    </source>
</evidence>
<dbReference type="Pfam" id="PF13660">
    <property type="entry name" value="DUF4147"/>
    <property type="match status" value="1"/>
</dbReference>
<reference evidence="4" key="1">
    <citation type="submission" date="2018-01" db="EMBL/GenBank/DDBJ databases">
        <authorList>
            <person name="Kerou L M."/>
        </authorList>
    </citation>
    <scope>NUCLEOTIDE SEQUENCE [LARGE SCALE GENOMIC DNA]</scope>
    <source>
        <strain evidence="4">SCU2</strain>
    </source>
</reference>
<dbReference type="EC" id="2.7.1.165" evidence="3"/>
<evidence type="ECO:0000313" key="4">
    <source>
        <dbReference type="Proteomes" id="UP000236248"/>
    </source>
</evidence>
<dbReference type="KEGG" id="ncv:NCAV_0677"/>
<dbReference type="AlphaFoldDB" id="A0A2K5AQC5"/>
<dbReference type="Gene3D" id="3.40.50.10180">
    <property type="entry name" value="Glycerate kinase, MOFRL-like N-terminal domain"/>
    <property type="match status" value="1"/>
</dbReference>
<dbReference type="InterPro" id="IPR038614">
    <property type="entry name" value="GK_N_sf"/>
</dbReference>
<dbReference type="InterPro" id="IPR039760">
    <property type="entry name" value="MOFRL_protein"/>
</dbReference>
<dbReference type="Gene3D" id="3.40.1480.10">
    <property type="entry name" value="MOFRL domain"/>
    <property type="match status" value="1"/>
</dbReference>
<keyword evidence="3" id="KW-0808">Transferase</keyword>
<dbReference type="SUPFAM" id="SSF82544">
    <property type="entry name" value="GckA/TtuD-like"/>
    <property type="match status" value="1"/>
</dbReference>
<dbReference type="RefSeq" id="WP_148695155.1">
    <property type="nucleotide sequence ID" value="NZ_LT981265.1"/>
</dbReference>
<dbReference type="GO" id="GO:0005737">
    <property type="term" value="C:cytoplasm"/>
    <property type="evidence" value="ECO:0007669"/>
    <property type="project" value="TreeGrafter"/>
</dbReference>
<gene>
    <name evidence="3" type="ORF">NCAV_0677</name>
</gene>
<name>A0A2K5AQC5_9ARCH</name>
<dbReference type="InterPro" id="IPR025286">
    <property type="entry name" value="MOFRL_assoc_dom"/>
</dbReference>
<dbReference type="GeneID" id="41594744"/>
<dbReference type="GO" id="GO:0043798">
    <property type="term" value="F:glycerate 2-kinase activity"/>
    <property type="evidence" value="ECO:0007669"/>
    <property type="project" value="UniProtKB-EC"/>
</dbReference>
<accession>A0A2K5AQC5</accession>
<feature type="domain" description="MOFRL-associated" evidence="2">
    <location>
        <begin position="23"/>
        <end position="271"/>
    </location>
</feature>
<dbReference type="Pfam" id="PF05161">
    <property type="entry name" value="MOFRL"/>
    <property type="match status" value="1"/>
</dbReference>
<evidence type="ECO:0000259" key="2">
    <source>
        <dbReference type="Pfam" id="PF13660"/>
    </source>
</evidence>
<dbReference type="EMBL" id="LT981265">
    <property type="protein sequence ID" value="SPC33858.1"/>
    <property type="molecule type" value="Genomic_DNA"/>
</dbReference>
<proteinExistence type="predicted"/>
<evidence type="ECO:0000313" key="3">
    <source>
        <dbReference type="EMBL" id="SPC33858.1"/>
    </source>
</evidence>
<dbReference type="Proteomes" id="UP000236248">
    <property type="component" value="Chromosome NCAV"/>
</dbReference>